<dbReference type="STRING" id="1172194.WQQ_39730"/>
<reference evidence="1 2" key="1">
    <citation type="journal article" date="2012" name="J. Bacteriol.">
        <title>Genome Sequence of n-Alkane-Degrading Hydrocarboniphaga effusa Strain AP103T (ATCC BAA-332T).</title>
        <authorList>
            <person name="Chang H.K."/>
            <person name="Zylstra G.J."/>
            <person name="Chae J.C."/>
        </authorList>
    </citation>
    <scope>NUCLEOTIDE SEQUENCE [LARGE SCALE GENOMIC DNA]</scope>
    <source>
        <strain evidence="1 2">AP103</strain>
    </source>
</reference>
<organism evidence="1 2">
    <name type="scientific">Hydrocarboniphaga effusa AP103</name>
    <dbReference type="NCBI Taxonomy" id="1172194"/>
    <lineage>
        <taxon>Bacteria</taxon>
        <taxon>Pseudomonadati</taxon>
        <taxon>Pseudomonadota</taxon>
        <taxon>Gammaproteobacteria</taxon>
        <taxon>Nevskiales</taxon>
        <taxon>Nevskiaceae</taxon>
        <taxon>Hydrocarboniphaga</taxon>
    </lineage>
</organism>
<evidence type="ECO:0000313" key="1">
    <source>
        <dbReference type="EMBL" id="EIT68778.1"/>
    </source>
</evidence>
<keyword evidence="2" id="KW-1185">Reference proteome</keyword>
<dbReference type="AlphaFoldDB" id="I8T4W1"/>
<comment type="caution">
    <text evidence="1">The sequence shown here is derived from an EMBL/GenBank/DDBJ whole genome shotgun (WGS) entry which is preliminary data.</text>
</comment>
<name>I8T4W1_9GAMM</name>
<evidence type="ECO:0008006" key="3">
    <source>
        <dbReference type="Google" id="ProtNLM"/>
    </source>
</evidence>
<protein>
    <recommendedName>
        <fullName evidence="3">Lipoprotein</fullName>
    </recommendedName>
</protein>
<proteinExistence type="predicted"/>
<dbReference type="Proteomes" id="UP000003704">
    <property type="component" value="Unassembled WGS sequence"/>
</dbReference>
<accession>I8T4W1</accession>
<sequence length="143" mass="15723">MGKSGSGYAEQRLESNRYKITFAGNSITPRQTVENYLLYRSAEVTLQNGYDYFVLADNNTDSQTSYSQTFGGGFGSYYWGPWGGPGWGWGGSTGTSIPRTEYQAQANILVFKGEKPANDPKAFNAHEVKANLESVIVRPQTKG</sequence>
<dbReference type="NCBIfam" id="NF047637">
    <property type="entry name" value="lipo_CC0125"/>
    <property type="match status" value="1"/>
</dbReference>
<gene>
    <name evidence="1" type="ORF">WQQ_39730</name>
</gene>
<dbReference type="EMBL" id="AKGD01000003">
    <property type="protein sequence ID" value="EIT68778.1"/>
    <property type="molecule type" value="Genomic_DNA"/>
</dbReference>
<evidence type="ECO:0000313" key="2">
    <source>
        <dbReference type="Proteomes" id="UP000003704"/>
    </source>
</evidence>